<dbReference type="EMBL" id="VIKU02000003">
    <property type="protein sequence ID" value="NHF59895.1"/>
    <property type="molecule type" value="Genomic_DNA"/>
</dbReference>
<feature type="transmembrane region" description="Helical" evidence="1">
    <location>
        <begin position="128"/>
        <end position="148"/>
    </location>
</feature>
<evidence type="ECO:0000313" key="3">
    <source>
        <dbReference type="Proteomes" id="UP000707206"/>
    </source>
</evidence>
<name>A0A967E6R7_9FLAO</name>
<comment type="caution">
    <text evidence="2">The sequence shown here is derived from an EMBL/GenBank/DDBJ whole genome shotgun (WGS) entry which is preliminary data.</text>
</comment>
<keyword evidence="1" id="KW-0472">Membrane</keyword>
<keyword evidence="3" id="KW-1185">Reference proteome</keyword>
<reference evidence="2" key="2">
    <citation type="submission" date="2020-03" db="EMBL/GenBank/DDBJ databases">
        <title>Flavobacteriaceae bacterium strain TP-CH-4, a member of the family Flavobacteriaceae isolated from a deep-sea seamount.</title>
        <authorList>
            <person name="Zhang D.-C."/>
        </authorList>
    </citation>
    <scope>NUCLEOTIDE SEQUENCE</scope>
    <source>
        <strain evidence="2">TP-CH-4</strain>
    </source>
</reference>
<feature type="transmembrane region" description="Helical" evidence="1">
    <location>
        <begin position="160"/>
        <end position="179"/>
    </location>
</feature>
<feature type="transmembrane region" description="Helical" evidence="1">
    <location>
        <begin position="71"/>
        <end position="93"/>
    </location>
</feature>
<dbReference type="Proteomes" id="UP000707206">
    <property type="component" value="Unassembled WGS sequence"/>
</dbReference>
<accession>A0A967E6R7</accession>
<keyword evidence="1" id="KW-1133">Transmembrane helix</keyword>
<sequence length="197" mass="23310">MELEELQATWAQLGQELDKQKKLTHKIIVEMTQQRYSRKFDKIAVYEIVGSIICLLAAGYILIHFDRLDTWYLQLCGALGIVILVILPVLILWSLHTIRNVNVANSDYKDVLIRFTREKNRLLLLQRLNIYISFLFMIISLPIFSMILKGKDLFVDYKVWWWYLPIMAVFLFFFTRWGYGCYKSVTNSAEDILNELE</sequence>
<gene>
    <name evidence="2" type="ORF">FK220_011125</name>
</gene>
<proteinExistence type="predicted"/>
<feature type="transmembrane region" description="Helical" evidence="1">
    <location>
        <begin position="43"/>
        <end position="65"/>
    </location>
</feature>
<evidence type="ECO:0000313" key="2">
    <source>
        <dbReference type="EMBL" id="NHF59895.1"/>
    </source>
</evidence>
<keyword evidence="1" id="KW-0812">Transmembrane</keyword>
<evidence type="ECO:0000256" key="1">
    <source>
        <dbReference type="SAM" id="Phobius"/>
    </source>
</evidence>
<reference evidence="2" key="1">
    <citation type="submission" date="2019-07" db="EMBL/GenBank/DDBJ databases">
        <authorList>
            <person name="De-Chao Zhang Q."/>
        </authorList>
    </citation>
    <scope>NUCLEOTIDE SEQUENCE</scope>
    <source>
        <strain evidence="2">TP-CH-4</strain>
    </source>
</reference>
<dbReference type="AlphaFoldDB" id="A0A967E6R7"/>
<dbReference type="RefSeq" id="WP_152574404.1">
    <property type="nucleotide sequence ID" value="NZ_VIKU02000003.1"/>
</dbReference>
<organism evidence="2 3">
    <name type="scientific">Pelagihabitans pacificus</name>
    <dbReference type="NCBI Taxonomy" id="2696054"/>
    <lineage>
        <taxon>Bacteria</taxon>
        <taxon>Pseudomonadati</taxon>
        <taxon>Bacteroidota</taxon>
        <taxon>Flavobacteriia</taxon>
        <taxon>Flavobacteriales</taxon>
        <taxon>Flavobacteriaceae</taxon>
        <taxon>Pelagihabitans</taxon>
    </lineage>
</organism>
<protein>
    <submittedName>
        <fullName evidence="2">Uncharacterized protein</fullName>
    </submittedName>
</protein>